<name>A0AAV9DCQ0_ACOCL</name>
<feature type="compositionally biased region" description="Low complexity" evidence="1">
    <location>
        <begin position="24"/>
        <end position="36"/>
    </location>
</feature>
<dbReference type="AlphaFoldDB" id="A0AAV9DCQ0"/>
<evidence type="ECO:0000256" key="2">
    <source>
        <dbReference type="SAM" id="SignalP"/>
    </source>
</evidence>
<accession>A0AAV9DCQ0</accession>
<keyword evidence="2" id="KW-0732">Signal</keyword>
<dbReference type="EMBL" id="JAUJYO010000014">
    <property type="protein sequence ID" value="KAK1298815.1"/>
    <property type="molecule type" value="Genomic_DNA"/>
</dbReference>
<feature type="chain" id="PRO_5043787763" evidence="2">
    <location>
        <begin position="30"/>
        <end position="135"/>
    </location>
</feature>
<evidence type="ECO:0000256" key="1">
    <source>
        <dbReference type="SAM" id="MobiDB-lite"/>
    </source>
</evidence>
<feature type="region of interest" description="Disordered" evidence="1">
    <location>
        <begin position="24"/>
        <end position="55"/>
    </location>
</feature>
<sequence>MAAEKTKSLLLSSLLFLLSISMSISPSSSSRPLSPSKTPNPSEPKKTSATLPVTLADHHPSLSIEDILARDEARVRYLQSRASFDRFGVDSSDLIPLPVEDKPIHTESASTTTRSQELNARIVDNGSSPNGAFHE</sequence>
<gene>
    <name evidence="3" type="ORF">QJS10_CPB14g00413</name>
</gene>
<feature type="region of interest" description="Disordered" evidence="1">
    <location>
        <begin position="96"/>
        <end position="135"/>
    </location>
</feature>
<reference evidence="3" key="1">
    <citation type="journal article" date="2023" name="Nat. Commun.">
        <title>Diploid and tetraploid genomes of Acorus and the evolution of monocots.</title>
        <authorList>
            <person name="Ma L."/>
            <person name="Liu K.W."/>
            <person name="Li Z."/>
            <person name="Hsiao Y.Y."/>
            <person name="Qi Y."/>
            <person name="Fu T."/>
            <person name="Tang G.D."/>
            <person name="Zhang D."/>
            <person name="Sun W.H."/>
            <person name="Liu D.K."/>
            <person name="Li Y."/>
            <person name="Chen G.Z."/>
            <person name="Liu X.D."/>
            <person name="Liao X.Y."/>
            <person name="Jiang Y.T."/>
            <person name="Yu X."/>
            <person name="Hao Y."/>
            <person name="Huang J."/>
            <person name="Zhao X.W."/>
            <person name="Ke S."/>
            <person name="Chen Y.Y."/>
            <person name="Wu W.L."/>
            <person name="Hsu J.L."/>
            <person name="Lin Y.F."/>
            <person name="Huang M.D."/>
            <person name="Li C.Y."/>
            <person name="Huang L."/>
            <person name="Wang Z.W."/>
            <person name="Zhao X."/>
            <person name="Zhong W.Y."/>
            <person name="Peng D.H."/>
            <person name="Ahmad S."/>
            <person name="Lan S."/>
            <person name="Zhang J.S."/>
            <person name="Tsai W.C."/>
            <person name="Van de Peer Y."/>
            <person name="Liu Z.J."/>
        </authorList>
    </citation>
    <scope>NUCLEOTIDE SEQUENCE</scope>
    <source>
        <strain evidence="3">CP</strain>
    </source>
</reference>
<feature type="signal peptide" evidence="2">
    <location>
        <begin position="1"/>
        <end position="29"/>
    </location>
</feature>
<proteinExistence type="predicted"/>
<comment type="caution">
    <text evidence="3">The sequence shown here is derived from an EMBL/GenBank/DDBJ whole genome shotgun (WGS) entry which is preliminary data.</text>
</comment>
<feature type="compositionally biased region" description="Polar residues" evidence="1">
    <location>
        <begin position="107"/>
        <end position="118"/>
    </location>
</feature>
<evidence type="ECO:0000313" key="4">
    <source>
        <dbReference type="Proteomes" id="UP001180020"/>
    </source>
</evidence>
<keyword evidence="4" id="KW-1185">Reference proteome</keyword>
<dbReference type="Proteomes" id="UP001180020">
    <property type="component" value="Unassembled WGS sequence"/>
</dbReference>
<evidence type="ECO:0000313" key="3">
    <source>
        <dbReference type="EMBL" id="KAK1298815.1"/>
    </source>
</evidence>
<feature type="compositionally biased region" description="Polar residues" evidence="1">
    <location>
        <begin position="125"/>
        <end position="135"/>
    </location>
</feature>
<reference evidence="3" key="2">
    <citation type="submission" date="2023-06" db="EMBL/GenBank/DDBJ databases">
        <authorList>
            <person name="Ma L."/>
            <person name="Liu K.-W."/>
            <person name="Li Z."/>
            <person name="Hsiao Y.-Y."/>
            <person name="Qi Y."/>
            <person name="Fu T."/>
            <person name="Tang G."/>
            <person name="Zhang D."/>
            <person name="Sun W.-H."/>
            <person name="Liu D.-K."/>
            <person name="Li Y."/>
            <person name="Chen G.-Z."/>
            <person name="Liu X.-D."/>
            <person name="Liao X.-Y."/>
            <person name="Jiang Y.-T."/>
            <person name="Yu X."/>
            <person name="Hao Y."/>
            <person name="Huang J."/>
            <person name="Zhao X.-W."/>
            <person name="Ke S."/>
            <person name="Chen Y.-Y."/>
            <person name="Wu W.-L."/>
            <person name="Hsu J.-L."/>
            <person name="Lin Y.-F."/>
            <person name="Huang M.-D."/>
            <person name="Li C.-Y."/>
            <person name="Huang L."/>
            <person name="Wang Z.-W."/>
            <person name="Zhao X."/>
            <person name="Zhong W.-Y."/>
            <person name="Peng D.-H."/>
            <person name="Ahmad S."/>
            <person name="Lan S."/>
            <person name="Zhang J.-S."/>
            <person name="Tsai W.-C."/>
            <person name="Van De Peer Y."/>
            <person name="Liu Z.-J."/>
        </authorList>
    </citation>
    <scope>NUCLEOTIDE SEQUENCE</scope>
    <source>
        <strain evidence="3">CP</strain>
        <tissue evidence="3">Leaves</tissue>
    </source>
</reference>
<organism evidence="3 4">
    <name type="scientific">Acorus calamus</name>
    <name type="common">Sweet flag</name>
    <dbReference type="NCBI Taxonomy" id="4465"/>
    <lineage>
        <taxon>Eukaryota</taxon>
        <taxon>Viridiplantae</taxon>
        <taxon>Streptophyta</taxon>
        <taxon>Embryophyta</taxon>
        <taxon>Tracheophyta</taxon>
        <taxon>Spermatophyta</taxon>
        <taxon>Magnoliopsida</taxon>
        <taxon>Liliopsida</taxon>
        <taxon>Acoraceae</taxon>
        <taxon>Acorus</taxon>
    </lineage>
</organism>
<protein>
    <submittedName>
        <fullName evidence="3">Uncharacterized protein</fullName>
    </submittedName>
</protein>